<accession>A0A1V8SM90</accession>
<evidence type="ECO:0000256" key="2">
    <source>
        <dbReference type="ARBA" id="ARBA00022737"/>
    </source>
</evidence>
<dbReference type="SMART" id="SM00320">
    <property type="entry name" value="WD40"/>
    <property type="match status" value="5"/>
</dbReference>
<evidence type="ECO:0000256" key="7">
    <source>
        <dbReference type="PROSITE-ProRule" id="PRU00221"/>
    </source>
</evidence>
<dbReference type="PROSITE" id="PS50294">
    <property type="entry name" value="WD_REPEATS_REGION"/>
    <property type="match status" value="1"/>
</dbReference>
<evidence type="ECO:0000256" key="1">
    <source>
        <dbReference type="ARBA" id="ARBA00022574"/>
    </source>
</evidence>
<sequence length="389" mass="42368">MAPDLPLQASTLPPAQPKYTLRGHTAQVHAVRFLRRNSRLLTGDADGWIILWNVPIKRPVAVWRAHPQTILGVGVWGKGDEKIITHGRDNKLHVWQIRQEDETSLSKILPIEETTIERRAPWLLHSLDVNALNFCTFAMCPVPSLNQSTEESILVAVPGINDGAITITSLPSQTRVASIPPIAGINTGMLMALRLHHASTSLTVLAGYESGHVALFRTPSSGQTWKPSYVAKAHAQPVLSLDLALGLRACFSSSADAIIARHTLDASTEPALLKTKHAGQQSLVVRSDERVLATAGWDGRVRVYGTRGGMTELAVLKWHKEGCYAAAFADVLDEGEQLQGDESLARQGDEAEITTTAMTVSQRREANSAKTHWLAAGSKDGKVSLWDIY</sequence>
<keyword evidence="2" id="KW-0677">Repeat</keyword>
<dbReference type="PANTHER" id="PTHR19854:SF1">
    <property type="entry name" value="GUANINE NUCLEOTIDE-BINDING PROTEIN SUBUNIT BETA-LIKE PROTEIN 1"/>
    <property type="match status" value="1"/>
</dbReference>
<comment type="caution">
    <text evidence="8">The sequence shown here is derived from an EMBL/GenBank/DDBJ whole genome shotgun (WGS) entry which is preliminary data.</text>
</comment>
<evidence type="ECO:0000256" key="4">
    <source>
        <dbReference type="ARBA" id="ARBA00037931"/>
    </source>
</evidence>
<comment type="similarity">
    <text evidence="4">Belongs to the WD repeat ASA1 family.</text>
</comment>
<evidence type="ECO:0000313" key="9">
    <source>
        <dbReference type="Proteomes" id="UP000192596"/>
    </source>
</evidence>
<name>A0A1V8SM90_9PEZI</name>
<evidence type="ECO:0000256" key="3">
    <source>
        <dbReference type="ARBA" id="ARBA00037338"/>
    </source>
</evidence>
<feature type="repeat" description="WD" evidence="7">
    <location>
        <begin position="374"/>
        <end position="389"/>
    </location>
</feature>
<dbReference type="PROSITE" id="PS00678">
    <property type="entry name" value="WD_REPEATS_1"/>
    <property type="match status" value="2"/>
</dbReference>
<dbReference type="InterPro" id="IPR015943">
    <property type="entry name" value="WD40/YVTN_repeat-like_dom_sf"/>
</dbReference>
<evidence type="ECO:0000256" key="6">
    <source>
        <dbReference type="ARBA" id="ARBA00040563"/>
    </source>
</evidence>
<dbReference type="FunCoup" id="A0A1V8SM90">
    <property type="interactions" value="79"/>
</dbReference>
<dbReference type="PROSITE" id="PS50082">
    <property type="entry name" value="WD_REPEATS_2"/>
    <property type="match status" value="2"/>
</dbReference>
<comment type="function">
    <text evidence="3">Component of the ASTRA complex involved in chromatin remodeling.</text>
</comment>
<feature type="repeat" description="WD" evidence="7">
    <location>
        <begin position="21"/>
        <end position="62"/>
    </location>
</feature>
<keyword evidence="1 7" id="KW-0853">WD repeat</keyword>
<dbReference type="PANTHER" id="PTHR19854">
    <property type="entry name" value="TRANSDUCIN BETA-LIKE 3"/>
    <property type="match status" value="1"/>
</dbReference>
<dbReference type="InterPro" id="IPR019775">
    <property type="entry name" value="WD40_repeat_CS"/>
</dbReference>
<dbReference type="Proteomes" id="UP000192596">
    <property type="component" value="Unassembled WGS sequence"/>
</dbReference>
<evidence type="ECO:0000313" key="8">
    <source>
        <dbReference type="EMBL" id="OQO00287.1"/>
    </source>
</evidence>
<dbReference type="Pfam" id="PF00400">
    <property type="entry name" value="WD40"/>
    <property type="match status" value="3"/>
</dbReference>
<dbReference type="AlphaFoldDB" id="A0A1V8SM90"/>
<organism evidence="8 9">
    <name type="scientific">Cryoendolithus antarcticus</name>
    <dbReference type="NCBI Taxonomy" id="1507870"/>
    <lineage>
        <taxon>Eukaryota</taxon>
        <taxon>Fungi</taxon>
        <taxon>Dikarya</taxon>
        <taxon>Ascomycota</taxon>
        <taxon>Pezizomycotina</taxon>
        <taxon>Dothideomycetes</taxon>
        <taxon>Dothideomycetidae</taxon>
        <taxon>Cladosporiales</taxon>
        <taxon>Cladosporiaceae</taxon>
        <taxon>Cryoendolithus</taxon>
    </lineage>
</organism>
<comment type="subunit">
    <text evidence="5">Component of the ASTRA chromatin remodeling machinery complex.</text>
</comment>
<proteinExistence type="inferred from homology"/>
<dbReference type="InterPro" id="IPR036322">
    <property type="entry name" value="WD40_repeat_dom_sf"/>
</dbReference>
<keyword evidence="9" id="KW-1185">Reference proteome</keyword>
<dbReference type="SUPFAM" id="SSF50978">
    <property type="entry name" value="WD40 repeat-like"/>
    <property type="match status" value="1"/>
</dbReference>
<protein>
    <recommendedName>
        <fullName evidence="6">ASTRA-associated protein 1</fullName>
    </recommendedName>
</protein>
<gene>
    <name evidence="8" type="ORF">B0A48_14074</name>
</gene>
<dbReference type="OrthoDB" id="7668193at2759"/>
<dbReference type="STRING" id="1507870.A0A1V8SM90"/>
<dbReference type="EMBL" id="NAJO01000036">
    <property type="protein sequence ID" value="OQO00287.1"/>
    <property type="molecule type" value="Genomic_DNA"/>
</dbReference>
<dbReference type="InParanoid" id="A0A1V8SM90"/>
<dbReference type="InterPro" id="IPR001680">
    <property type="entry name" value="WD40_rpt"/>
</dbReference>
<reference evidence="9" key="1">
    <citation type="submission" date="2017-03" db="EMBL/GenBank/DDBJ databases">
        <title>Genomes of endolithic fungi from Antarctica.</title>
        <authorList>
            <person name="Coleine C."/>
            <person name="Masonjones S."/>
            <person name="Stajich J.E."/>
        </authorList>
    </citation>
    <scope>NUCLEOTIDE SEQUENCE [LARGE SCALE GENOMIC DNA]</scope>
    <source>
        <strain evidence="9">CCFEE 5527</strain>
    </source>
</reference>
<evidence type="ECO:0000256" key="5">
    <source>
        <dbReference type="ARBA" id="ARBA00038749"/>
    </source>
</evidence>
<dbReference type="Gene3D" id="2.130.10.10">
    <property type="entry name" value="YVTN repeat-like/Quinoprotein amine dehydrogenase"/>
    <property type="match status" value="2"/>
</dbReference>